<dbReference type="AlphaFoldDB" id="A0A8J3ZBT7"/>
<dbReference type="Proteomes" id="UP000612585">
    <property type="component" value="Unassembled WGS sequence"/>
</dbReference>
<sequence length="290" mass="31398">MTHTPWVPLSRRAAGLGPDTALVEGVPDWLCRPLQLWLFHVLQYTDGPIQQLGYGHNLTPFSEEIMVRVRTKTSPWLTEADELLDVLDATVHWGDFLRPADGGNSYRPNAYGTPDDLEQLLANANSAWRVNASWTGLERRIDATVTAAVAEAVRSADAEAAGYLAAAWDAAYGRHPDPDKAYSEAVKAVEAVACALVLPANGNATLGTVRTHLRDASTKWEFALPARDGTAGSVTPVVEMLTAIWEGQRSRHAGTASSRRQTQAEAEAAVHLAATLVQWLTAGVLCRRTP</sequence>
<organism evidence="1 2">
    <name type="scientific">Virgisporangium aurantiacum</name>
    <dbReference type="NCBI Taxonomy" id="175570"/>
    <lineage>
        <taxon>Bacteria</taxon>
        <taxon>Bacillati</taxon>
        <taxon>Actinomycetota</taxon>
        <taxon>Actinomycetes</taxon>
        <taxon>Micromonosporales</taxon>
        <taxon>Micromonosporaceae</taxon>
        <taxon>Virgisporangium</taxon>
    </lineage>
</organism>
<comment type="caution">
    <text evidence="1">The sequence shown here is derived from an EMBL/GenBank/DDBJ whole genome shotgun (WGS) entry which is preliminary data.</text>
</comment>
<evidence type="ECO:0000313" key="2">
    <source>
        <dbReference type="Proteomes" id="UP000612585"/>
    </source>
</evidence>
<evidence type="ECO:0000313" key="1">
    <source>
        <dbReference type="EMBL" id="GIJ60052.1"/>
    </source>
</evidence>
<reference evidence="1" key="1">
    <citation type="submission" date="2021-01" db="EMBL/GenBank/DDBJ databases">
        <title>Whole genome shotgun sequence of Virgisporangium aurantiacum NBRC 16421.</title>
        <authorList>
            <person name="Komaki H."/>
            <person name="Tamura T."/>
        </authorList>
    </citation>
    <scope>NUCLEOTIDE SEQUENCE</scope>
    <source>
        <strain evidence="1">NBRC 16421</strain>
    </source>
</reference>
<name>A0A8J3ZBT7_9ACTN</name>
<protein>
    <submittedName>
        <fullName evidence="1">Uncharacterized protein</fullName>
    </submittedName>
</protein>
<accession>A0A8J3ZBT7</accession>
<keyword evidence="2" id="KW-1185">Reference proteome</keyword>
<dbReference type="EMBL" id="BOPG01000049">
    <property type="protein sequence ID" value="GIJ60052.1"/>
    <property type="molecule type" value="Genomic_DNA"/>
</dbReference>
<gene>
    <name evidence="1" type="ORF">Vau01_075680</name>
</gene>
<proteinExistence type="predicted"/>